<evidence type="ECO:0000313" key="1">
    <source>
        <dbReference type="EMBL" id="OCQ53870.1"/>
    </source>
</evidence>
<comment type="caution">
    <text evidence="1">The sequence shown here is derived from an EMBL/GenBank/DDBJ whole genome shotgun (WGS) entry which is preliminary data.</text>
</comment>
<dbReference type="Proteomes" id="UP000093476">
    <property type="component" value="Unassembled WGS sequence"/>
</dbReference>
<keyword evidence="2" id="KW-1185">Reference proteome</keyword>
<sequence>MNVITAQAFKPLTDDEKLNYDNGLMSSSPN</sequence>
<dbReference type="AlphaFoldDB" id="A0A1C0U7F0"/>
<dbReference type="STRING" id="286156.Ppb6_00888"/>
<evidence type="ECO:0000313" key="2">
    <source>
        <dbReference type="Proteomes" id="UP000093476"/>
    </source>
</evidence>
<name>A0A1C0U7F0_9GAMM</name>
<organism evidence="1 2">
    <name type="scientific">Photorhabdus australis subsp. thailandensis</name>
    <dbReference type="NCBI Taxonomy" id="2805096"/>
    <lineage>
        <taxon>Bacteria</taxon>
        <taxon>Pseudomonadati</taxon>
        <taxon>Pseudomonadota</taxon>
        <taxon>Gammaproteobacteria</taxon>
        <taxon>Enterobacterales</taxon>
        <taxon>Morganellaceae</taxon>
        <taxon>Photorhabdus</taxon>
    </lineage>
</organism>
<reference evidence="1 2" key="1">
    <citation type="submission" date="2015-12" db="EMBL/GenBank/DDBJ databases">
        <title>Genome comparisons provide insights into the role of secondary metabolites in the pathogenic phase of the Photorhabdus life cycle.</title>
        <authorList>
            <person name="Tobias N.J."/>
            <person name="Mishra B."/>
            <person name="Gupta D.K."/>
            <person name="Thines M."/>
            <person name="Stinear T.P."/>
            <person name="Bode H.B."/>
        </authorList>
    </citation>
    <scope>NUCLEOTIDE SEQUENCE [LARGE SCALE GENOMIC DNA]</scope>
    <source>
        <strain evidence="1 2">PB68.1</strain>
    </source>
</reference>
<gene>
    <name evidence="1" type="ORF">Ppb6_00888</name>
</gene>
<protein>
    <submittedName>
        <fullName evidence="1">Uncharacterized protein</fullName>
    </submittedName>
</protein>
<dbReference type="EMBL" id="LOMY01000030">
    <property type="protein sequence ID" value="OCQ53870.1"/>
    <property type="molecule type" value="Genomic_DNA"/>
</dbReference>
<proteinExistence type="predicted"/>
<accession>A0A1C0U7F0</accession>